<evidence type="ECO:0000313" key="1">
    <source>
        <dbReference type="EMBL" id="KAB0881714.1"/>
    </source>
</evidence>
<evidence type="ECO:0000313" key="4">
    <source>
        <dbReference type="Proteomes" id="UP000469927"/>
    </source>
</evidence>
<dbReference type="AlphaFoldDB" id="A0A2T7AZ06"/>
<dbReference type="EMBL" id="MSAE01000002">
    <property type="protein sequence ID" value="PUX17942.1"/>
    <property type="molecule type" value="Genomic_DNA"/>
</dbReference>
<evidence type="ECO:0000313" key="2">
    <source>
        <dbReference type="EMBL" id="PUX17942.1"/>
    </source>
</evidence>
<gene>
    <name evidence="2" type="ORF">AUN14_01035</name>
    <name evidence="1" type="ORF">FZI19_08980</name>
</gene>
<proteinExistence type="predicted"/>
<dbReference type="OrthoDB" id="6402824at2"/>
<dbReference type="Gene3D" id="1.20.1270.340">
    <property type="match status" value="1"/>
</dbReference>
<dbReference type="Proteomes" id="UP000244378">
    <property type="component" value="Unassembled WGS sequence"/>
</dbReference>
<keyword evidence="4" id="KW-1185">Reference proteome</keyword>
<name>A0A2T7AZ06_9ENTR</name>
<comment type="caution">
    <text evidence="2">The sequence shown here is derived from an EMBL/GenBank/DDBJ whole genome shotgun (WGS) entry which is preliminary data.</text>
</comment>
<dbReference type="InterPro" id="IPR010890">
    <property type="entry name" value="PriC"/>
</dbReference>
<dbReference type="Pfam" id="PF07445">
    <property type="entry name" value="PriC"/>
    <property type="match status" value="1"/>
</dbReference>
<accession>A0A2T7AZ06</accession>
<dbReference type="Proteomes" id="UP000469927">
    <property type="component" value="Unassembled WGS sequence"/>
</dbReference>
<dbReference type="RefSeq" id="WP_075192158.1">
    <property type="nucleotide sequence ID" value="NZ_CP187979.1"/>
</dbReference>
<reference evidence="1 4" key="2">
    <citation type="submission" date="2019-08" db="EMBL/GenBank/DDBJ databases">
        <title>Prevalence, distribution, and phylogeny of type two toxin-antitoxin genes possessed by Cronobacter species where C. sakazakii homologs follow sequence type lineages.</title>
        <authorList>
            <person name="Finkelstein S."/>
            <person name="Negrete F."/>
            <person name="Jang H."/>
            <person name="Gopinath G.R."/>
            <person name="Tall B.D."/>
        </authorList>
    </citation>
    <scope>NUCLEOTIDE SEQUENCE [LARGE SCALE GENOMIC DNA]</scope>
    <source>
        <strain evidence="1 4">MOD1_GK1257</strain>
    </source>
</reference>
<protein>
    <submittedName>
        <fullName evidence="2">Primosomal protein</fullName>
    </submittedName>
</protein>
<organism evidence="2 3">
    <name type="scientific">Cronobacter muytjensii</name>
    <dbReference type="NCBI Taxonomy" id="413501"/>
    <lineage>
        <taxon>Bacteria</taxon>
        <taxon>Pseudomonadati</taxon>
        <taxon>Pseudomonadota</taxon>
        <taxon>Gammaproteobacteria</taxon>
        <taxon>Enterobacterales</taxon>
        <taxon>Enterobacteriaceae</taxon>
        <taxon>Cronobacter</taxon>
    </lineage>
</organism>
<dbReference type="InterPro" id="IPR038338">
    <property type="entry name" value="PriC_sf"/>
</dbReference>
<reference evidence="2 3" key="1">
    <citation type="submission" date="2016-12" db="EMBL/GenBank/DDBJ databases">
        <title>Analysis of the Molecular Diversity Among Cronobacter Species Isolated from Filth Flies Using a Pan Genomic DNA Microarray.</title>
        <authorList>
            <person name="Pava-Ripoll M."/>
            <person name="Tall B."/>
            <person name="Farber J."/>
            <person name="Fanning S."/>
            <person name="Lehner A."/>
            <person name="Stephan R."/>
            <person name="Pagotto F."/>
            <person name="Iverson C."/>
            <person name="Ziobro G."/>
            <person name="Miller A."/>
            <person name="Pearson R."/>
            <person name="Yan Q."/>
            <person name="Kim M."/>
            <person name="Jeong S."/>
            <person name="Park J."/>
            <person name="Jun S."/>
            <person name="Choi H."/>
            <person name="Chung T."/>
            <person name="Yoo Y."/>
            <person name="Park E."/>
            <person name="Hwang S."/>
            <person name="Lee B."/>
            <person name="Sathyamoorthy V."/>
            <person name="Carter L."/>
            <person name="Mammel M."/>
            <person name="Jackson S."/>
            <person name="Kothary M."/>
            <person name="Patel I."/>
            <person name="Grim C."/>
            <person name="Gopinath G."/>
            <person name="Gangiredla J."/>
            <person name="Chase H."/>
        </authorList>
    </citation>
    <scope>NUCLEOTIDE SEQUENCE [LARGE SCALE GENOMIC DNA]</scope>
    <source>
        <strain evidence="2 3">MOD1-Md1s</strain>
    </source>
</reference>
<sequence>MRTPLLLQSLKARLAGLHDLIGPLASQRHFSPRFDRQLFPSKSERLGDYLTQAEGTLSRLEAAVAQNDAARVAWLAERLALQTEALRREAATAALRRHENAHLPGGRLHTRLAQYQEYERRLLAMKTGRERQLAAGDDPQLQREIQALDERLARCRAAVARTERALERITR</sequence>
<dbReference type="EMBL" id="WAGD01000022">
    <property type="protein sequence ID" value="KAB0881714.1"/>
    <property type="molecule type" value="Genomic_DNA"/>
</dbReference>
<evidence type="ECO:0000313" key="3">
    <source>
        <dbReference type="Proteomes" id="UP000244378"/>
    </source>
</evidence>